<evidence type="ECO:0000256" key="10">
    <source>
        <dbReference type="ARBA" id="ARBA00023242"/>
    </source>
</evidence>
<dbReference type="SMART" id="SM00249">
    <property type="entry name" value="PHD"/>
    <property type="match status" value="1"/>
</dbReference>
<evidence type="ECO:0000256" key="9">
    <source>
        <dbReference type="ARBA" id="ARBA00023125"/>
    </source>
</evidence>
<comment type="pathway">
    <text evidence="2">Protein modification; protein ubiquitination.</text>
</comment>
<feature type="region of interest" description="Disordered" evidence="13">
    <location>
        <begin position="85"/>
        <end position="116"/>
    </location>
</feature>
<dbReference type="PROSITE" id="PS50089">
    <property type="entry name" value="ZF_RING_2"/>
    <property type="match status" value="2"/>
</dbReference>
<dbReference type="AlphaFoldDB" id="A0A8X7S2N6"/>
<feature type="domain" description="YDG" evidence="15">
    <location>
        <begin position="274"/>
        <end position="420"/>
    </location>
</feature>
<comment type="subcellular location">
    <subcellularLocation>
        <location evidence="12">Nucleus</location>
    </subcellularLocation>
</comment>
<evidence type="ECO:0000256" key="12">
    <source>
        <dbReference type="PROSITE-ProRule" id="PRU00358"/>
    </source>
</evidence>
<dbReference type="EMBL" id="JAAMPC010000008">
    <property type="protein sequence ID" value="KAG2298693.1"/>
    <property type="molecule type" value="Genomic_DNA"/>
</dbReference>
<evidence type="ECO:0000313" key="16">
    <source>
        <dbReference type="EMBL" id="KAG2298693.1"/>
    </source>
</evidence>
<feature type="compositionally biased region" description="Basic and acidic residues" evidence="13">
    <location>
        <begin position="559"/>
        <end position="577"/>
    </location>
</feature>
<evidence type="ECO:0000256" key="13">
    <source>
        <dbReference type="SAM" id="MobiDB-lite"/>
    </source>
</evidence>
<comment type="catalytic activity">
    <reaction evidence="1">
        <text>S-ubiquitinyl-[E2 ubiquitin-conjugating enzyme]-L-cysteine + [acceptor protein]-L-lysine = [E2 ubiquitin-conjugating enzyme]-L-cysteine + N(6)-ubiquitinyl-[acceptor protein]-L-lysine.</text>
        <dbReference type="EC" id="2.3.2.27"/>
    </reaction>
</comment>
<evidence type="ECO:0000256" key="8">
    <source>
        <dbReference type="ARBA" id="ARBA00022833"/>
    </source>
</evidence>
<dbReference type="PANTHER" id="PTHR14140">
    <property type="entry name" value="E3 UBIQUITIN-PROTEIN LIGASE UHRF-RELATED"/>
    <property type="match status" value="1"/>
</dbReference>
<evidence type="ECO:0000256" key="7">
    <source>
        <dbReference type="ARBA" id="ARBA00022786"/>
    </source>
</evidence>
<dbReference type="PROSITE" id="PS01359">
    <property type="entry name" value="ZF_PHD_1"/>
    <property type="match status" value="1"/>
</dbReference>
<feature type="compositionally biased region" description="Acidic residues" evidence="13">
    <location>
        <begin position="578"/>
        <end position="591"/>
    </location>
</feature>
<keyword evidence="7" id="KW-0833">Ubl conjugation pathway</keyword>
<dbReference type="Pfam" id="PF02182">
    <property type="entry name" value="SAD_SRA"/>
    <property type="match status" value="2"/>
</dbReference>
<feature type="domain" description="RING-type" evidence="14">
    <location>
        <begin position="477"/>
        <end position="533"/>
    </location>
</feature>
<keyword evidence="5" id="KW-0479">Metal-binding</keyword>
<dbReference type="InterPro" id="IPR011011">
    <property type="entry name" value="Znf_FYVE_PHD"/>
</dbReference>
<dbReference type="InterPro" id="IPR036987">
    <property type="entry name" value="SRA-YDG_sf"/>
</dbReference>
<feature type="domain" description="RING-type" evidence="14">
    <location>
        <begin position="144"/>
        <end position="183"/>
    </location>
</feature>
<dbReference type="InterPro" id="IPR045134">
    <property type="entry name" value="UHRF1/2-like"/>
</dbReference>
<dbReference type="SUPFAM" id="SSF88697">
    <property type="entry name" value="PUA domain-like"/>
    <property type="match status" value="1"/>
</dbReference>
<dbReference type="Gene3D" id="2.30.280.10">
    <property type="entry name" value="SRA-YDG"/>
    <property type="match status" value="2"/>
</dbReference>
<keyword evidence="9" id="KW-0238">DNA-binding</keyword>
<evidence type="ECO:0000256" key="4">
    <source>
        <dbReference type="ARBA" id="ARBA00022679"/>
    </source>
</evidence>
<dbReference type="GO" id="GO:0003677">
    <property type="term" value="F:DNA binding"/>
    <property type="evidence" value="ECO:0007669"/>
    <property type="project" value="UniProtKB-KW"/>
</dbReference>
<sequence>MASDGEGVCMRCKTIPPTEESLTCRTCGTPWHVPCLSSPPKSLASTLQWECPDCSGDFDPIPQPGERSDLVAAIRAIESDVSLTDEEKAKKRQQLMSGKAAVDDDEEEEEEKKSSSMGLDADILAALGDNFKCSFCIQLPERPCRICSCMCIFFLQTPCGHNFCLKCFVKWTGQGNRNCIKCRSVIPAEVAENPHINLTIVSAIRLAKVSRTTAAATASTANVYHFVSNENRPDKAFTTERAKLPGNANAASGRIYVTVPNDHFGPIPAENDPVRNQGVLVGESWDYRMDCRQWGAHFPHMAGIAGQSKHGAQSVALSGGYDDDEDHGEWFLYTGRTYKEESSAYAPEKGVRYDGVYRIEKCWLKVGVQGVFKVCRYLFVRCDNEPAPWTSDEHGDRPRPLPDIPELEDAIDLFERNETPSWDFDEADGRWKWMKPPPASKMPVNVLDAKERKIMQKAMKAAHSNTLREKLLKGFNCQICRQVMNLPVTTPCAHNFCKGCLEGKFVGKTQVTERSRGGRTLRAKKNIMKCPCCPTDISDFLQNVQVNREVMDVIEKLKNKEAGEASNVDEKEEKAETESEENSEITDGEDVEQPRKRAKLDTEAVVSAT</sequence>
<evidence type="ECO:0000313" key="17">
    <source>
        <dbReference type="Proteomes" id="UP000886595"/>
    </source>
</evidence>
<evidence type="ECO:0000256" key="2">
    <source>
        <dbReference type="ARBA" id="ARBA00004906"/>
    </source>
</evidence>
<comment type="caution">
    <text evidence="16">The sequence shown here is derived from an EMBL/GenBank/DDBJ whole genome shotgun (WGS) entry which is preliminary data.</text>
</comment>
<feature type="region of interest" description="Disordered" evidence="13">
    <location>
        <begin position="559"/>
        <end position="609"/>
    </location>
</feature>
<dbReference type="SUPFAM" id="SSF57850">
    <property type="entry name" value="RING/U-box"/>
    <property type="match status" value="2"/>
</dbReference>
<evidence type="ECO:0000256" key="6">
    <source>
        <dbReference type="ARBA" id="ARBA00022771"/>
    </source>
</evidence>
<dbReference type="InterPro" id="IPR019786">
    <property type="entry name" value="Zinc_finger_PHD-type_CS"/>
</dbReference>
<dbReference type="GO" id="GO:0005634">
    <property type="term" value="C:nucleus"/>
    <property type="evidence" value="ECO:0007669"/>
    <property type="project" value="UniProtKB-SubCell"/>
</dbReference>
<dbReference type="Proteomes" id="UP000886595">
    <property type="component" value="Unassembled WGS sequence"/>
</dbReference>
<proteinExistence type="predicted"/>
<dbReference type="PROSITE" id="PS51015">
    <property type="entry name" value="YDG"/>
    <property type="match status" value="1"/>
</dbReference>
<organism evidence="16 17">
    <name type="scientific">Brassica carinata</name>
    <name type="common">Ethiopian mustard</name>
    <name type="synonym">Abyssinian cabbage</name>
    <dbReference type="NCBI Taxonomy" id="52824"/>
    <lineage>
        <taxon>Eukaryota</taxon>
        <taxon>Viridiplantae</taxon>
        <taxon>Streptophyta</taxon>
        <taxon>Embryophyta</taxon>
        <taxon>Tracheophyta</taxon>
        <taxon>Spermatophyta</taxon>
        <taxon>Magnoliopsida</taxon>
        <taxon>eudicotyledons</taxon>
        <taxon>Gunneridae</taxon>
        <taxon>Pentapetalae</taxon>
        <taxon>rosids</taxon>
        <taxon>malvids</taxon>
        <taxon>Brassicales</taxon>
        <taxon>Brassicaceae</taxon>
        <taxon>Brassiceae</taxon>
        <taxon>Brassica</taxon>
    </lineage>
</organism>
<reference evidence="16 17" key="1">
    <citation type="submission" date="2020-02" db="EMBL/GenBank/DDBJ databases">
        <authorList>
            <person name="Ma Q."/>
            <person name="Huang Y."/>
            <person name="Song X."/>
            <person name="Pei D."/>
        </authorList>
    </citation>
    <scope>NUCLEOTIDE SEQUENCE [LARGE SCALE GENOMIC DNA]</scope>
    <source>
        <strain evidence="16">Sxm20200214</strain>
        <tissue evidence="16">Leaf</tissue>
    </source>
</reference>
<dbReference type="InterPro" id="IPR001841">
    <property type="entry name" value="Znf_RING"/>
</dbReference>
<keyword evidence="8" id="KW-0862">Zinc</keyword>
<dbReference type="SMART" id="SM00466">
    <property type="entry name" value="SRA"/>
    <property type="match status" value="1"/>
</dbReference>
<name>A0A8X7S2N6_BRACI</name>
<dbReference type="InterPro" id="IPR015947">
    <property type="entry name" value="PUA-like_sf"/>
</dbReference>
<dbReference type="GO" id="GO:0061630">
    <property type="term" value="F:ubiquitin protein ligase activity"/>
    <property type="evidence" value="ECO:0007669"/>
    <property type="project" value="UniProtKB-EC"/>
</dbReference>
<dbReference type="GO" id="GO:0016567">
    <property type="term" value="P:protein ubiquitination"/>
    <property type="evidence" value="ECO:0007669"/>
    <property type="project" value="TreeGrafter"/>
</dbReference>
<dbReference type="PANTHER" id="PTHR14140:SF41">
    <property type="entry name" value="RING-TYPE E3 UBIQUITIN TRANSFERASE"/>
    <property type="match status" value="1"/>
</dbReference>
<evidence type="ECO:0000259" key="14">
    <source>
        <dbReference type="PROSITE" id="PS50089"/>
    </source>
</evidence>
<dbReference type="OrthoDB" id="2270193at2759"/>
<evidence type="ECO:0000256" key="5">
    <source>
        <dbReference type="ARBA" id="ARBA00022723"/>
    </source>
</evidence>
<dbReference type="PROSITE" id="PS00518">
    <property type="entry name" value="ZF_RING_1"/>
    <property type="match status" value="1"/>
</dbReference>
<dbReference type="SMART" id="SM00184">
    <property type="entry name" value="RING"/>
    <property type="match status" value="3"/>
</dbReference>
<dbReference type="InterPro" id="IPR003105">
    <property type="entry name" value="SRA_YDG"/>
</dbReference>
<dbReference type="InterPro" id="IPR013083">
    <property type="entry name" value="Znf_RING/FYVE/PHD"/>
</dbReference>
<keyword evidence="17" id="KW-1185">Reference proteome</keyword>
<accession>A0A8X7S2N6</accession>
<dbReference type="GO" id="GO:0008270">
    <property type="term" value="F:zinc ion binding"/>
    <property type="evidence" value="ECO:0007669"/>
    <property type="project" value="UniProtKB-KW"/>
</dbReference>
<evidence type="ECO:0000256" key="11">
    <source>
        <dbReference type="PROSITE-ProRule" id="PRU00175"/>
    </source>
</evidence>
<feature type="compositionally biased region" description="Basic and acidic residues" evidence="13">
    <location>
        <begin position="592"/>
        <end position="602"/>
    </location>
</feature>
<evidence type="ECO:0000256" key="1">
    <source>
        <dbReference type="ARBA" id="ARBA00000900"/>
    </source>
</evidence>
<keyword evidence="6 11" id="KW-0863">Zinc-finger</keyword>
<dbReference type="GO" id="GO:0044027">
    <property type="term" value="P:negative regulation of gene expression via chromosomal CpG island methylation"/>
    <property type="evidence" value="ECO:0007669"/>
    <property type="project" value="TreeGrafter"/>
</dbReference>
<keyword evidence="4" id="KW-0808">Transferase</keyword>
<keyword evidence="10 12" id="KW-0539">Nucleus</keyword>
<dbReference type="InterPro" id="IPR027370">
    <property type="entry name" value="Znf-RING_euk"/>
</dbReference>
<dbReference type="SUPFAM" id="SSF57903">
    <property type="entry name" value="FYVE/PHD zinc finger"/>
    <property type="match status" value="1"/>
</dbReference>
<dbReference type="Gene3D" id="3.30.40.10">
    <property type="entry name" value="Zinc/RING finger domain, C3HC4 (zinc finger)"/>
    <property type="match status" value="3"/>
</dbReference>
<dbReference type="Pfam" id="PF13445">
    <property type="entry name" value="zf-RING_UBOX"/>
    <property type="match status" value="1"/>
</dbReference>
<dbReference type="EC" id="2.3.2.27" evidence="3"/>
<dbReference type="InterPro" id="IPR001965">
    <property type="entry name" value="Znf_PHD"/>
</dbReference>
<dbReference type="InterPro" id="IPR017907">
    <property type="entry name" value="Znf_RING_CS"/>
</dbReference>
<evidence type="ECO:0000256" key="3">
    <source>
        <dbReference type="ARBA" id="ARBA00012483"/>
    </source>
</evidence>
<gene>
    <name evidence="16" type="ORF">Bca52824_035165</name>
</gene>
<protein>
    <recommendedName>
        <fullName evidence="3">RING-type E3 ubiquitin transferase</fullName>
        <ecNumber evidence="3">2.3.2.27</ecNumber>
    </recommendedName>
</protein>
<evidence type="ECO:0000259" key="15">
    <source>
        <dbReference type="PROSITE" id="PS51015"/>
    </source>
</evidence>